<name>A0A0E9LV18_9BACT</name>
<protein>
    <recommendedName>
        <fullName evidence="3">Alginate export domain-containing protein</fullName>
    </recommendedName>
</protein>
<dbReference type="RefSeq" id="WP_062123701.1">
    <property type="nucleotide sequence ID" value="NZ_BAZW01000008.1"/>
</dbReference>
<gene>
    <name evidence="1" type="ORF">JCM15548_11599</name>
</gene>
<dbReference type="STRING" id="1236989.JCM15548_11599"/>
<keyword evidence="2" id="KW-1185">Reference proteome</keyword>
<evidence type="ECO:0000313" key="1">
    <source>
        <dbReference type="EMBL" id="GAO29417.1"/>
    </source>
</evidence>
<organism evidence="1 2">
    <name type="scientific">Geofilum rubicundum JCM 15548</name>
    <dbReference type="NCBI Taxonomy" id="1236989"/>
    <lineage>
        <taxon>Bacteria</taxon>
        <taxon>Pseudomonadati</taxon>
        <taxon>Bacteroidota</taxon>
        <taxon>Bacteroidia</taxon>
        <taxon>Marinilabiliales</taxon>
        <taxon>Marinilabiliaceae</taxon>
        <taxon>Geofilum</taxon>
    </lineage>
</organism>
<dbReference type="Proteomes" id="UP000032900">
    <property type="component" value="Unassembled WGS sequence"/>
</dbReference>
<reference evidence="1 2" key="1">
    <citation type="journal article" date="2015" name="Microbes Environ.">
        <title>Distribution and evolution of nitrogen fixation genes in the phylum bacteroidetes.</title>
        <authorList>
            <person name="Inoue J."/>
            <person name="Oshima K."/>
            <person name="Suda W."/>
            <person name="Sakamoto M."/>
            <person name="Iino T."/>
            <person name="Noda S."/>
            <person name="Hongoh Y."/>
            <person name="Hattori M."/>
            <person name="Ohkuma M."/>
        </authorList>
    </citation>
    <scope>NUCLEOTIDE SEQUENCE [LARGE SCALE GENOMIC DNA]</scope>
    <source>
        <strain evidence="1">JCM 15548</strain>
    </source>
</reference>
<dbReference type="AlphaFoldDB" id="A0A0E9LV18"/>
<sequence>MVSSKKVFKFLLFFLLLGPMLHSQQLFWHPVVRDSIPARQPGDLTFKMASSFVFINNEFFGDIVEGYTLPAYQLEPTMVYYAGERFRLRGGLHLQQFFGENESMTVRPVISATVLFSDQLQLTMGAIDGHLHHGLSDALFHYERSIVNPVENGFQFRYEDDNWWGDAWMSWEQYIEQGDSIPEIFTAGISARRHLLNSDSGWKLDLPLQALVMHRGGQISDFEEAGANFMNLSSGLELEKRQSGFVKKAGWFGHFLVYNELKEAHPSGINKGHAFYTGVVLESSQNSLMLGYWKADRFLSSRGNPIFHSVSDFMENTWWADRSMLTGKLLWHKKVLPDVVFSLLVDGYYDLSSEQFDYAYGIRIGFTPELLITNILPLR</sequence>
<evidence type="ECO:0000313" key="2">
    <source>
        <dbReference type="Proteomes" id="UP000032900"/>
    </source>
</evidence>
<evidence type="ECO:0008006" key="3">
    <source>
        <dbReference type="Google" id="ProtNLM"/>
    </source>
</evidence>
<proteinExistence type="predicted"/>
<dbReference type="EMBL" id="BAZW01000008">
    <property type="protein sequence ID" value="GAO29417.1"/>
    <property type="molecule type" value="Genomic_DNA"/>
</dbReference>
<accession>A0A0E9LV18</accession>
<comment type="caution">
    <text evidence="1">The sequence shown here is derived from an EMBL/GenBank/DDBJ whole genome shotgun (WGS) entry which is preliminary data.</text>
</comment>